<evidence type="ECO:0000259" key="1">
    <source>
        <dbReference type="Pfam" id="PF24864"/>
    </source>
</evidence>
<accession>A0A1Y1Z3K1</accession>
<organism evidence="2 3">
    <name type="scientific">Clohesyomyces aquaticus</name>
    <dbReference type="NCBI Taxonomy" id="1231657"/>
    <lineage>
        <taxon>Eukaryota</taxon>
        <taxon>Fungi</taxon>
        <taxon>Dikarya</taxon>
        <taxon>Ascomycota</taxon>
        <taxon>Pezizomycotina</taxon>
        <taxon>Dothideomycetes</taxon>
        <taxon>Pleosporomycetidae</taxon>
        <taxon>Pleosporales</taxon>
        <taxon>Lindgomycetaceae</taxon>
        <taxon>Clohesyomyces</taxon>
    </lineage>
</organism>
<keyword evidence="3" id="KW-1185">Reference proteome</keyword>
<comment type="caution">
    <text evidence="2">The sequence shown here is derived from an EMBL/GenBank/DDBJ whole genome shotgun (WGS) entry which is preliminary data.</text>
</comment>
<protein>
    <recommendedName>
        <fullName evidence="1">DUF7730 domain-containing protein</fullName>
    </recommendedName>
</protein>
<dbReference type="EMBL" id="MCFA01000131">
    <property type="protein sequence ID" value="ORY04861.1"/>
    <property type="molecule type" value="Genomic_DNA"/>
</dbReference>
<dbReference type="Pfam" id="PF24864">
    <property type="entry name" value="DUF7730"/>
    <property type="match status" value="1"/>
</dbReference>
<feature type="domain" description="DUF7730" evidence="1">
    <location>
        <begin position="11"/>
        <end position="286"/>
    </location>
</feature>
<dbReference type="Proteomes" id="UP000193144">
    <property type="component" value="Unassembled WGS sequence"/>
</dbReference>
<dbReference type="AlphaFoldDB" id="A0A1Y1Z3K1"/>
<dbReference type="STRING" id="1231657.A0A1Y1Z3K1"/>
<dbReference type="OrthoDB" id="4757095at2759"/>
<evidence type="ECO:0000313" key="3">
    <source>
        <dbReference type="Proteomes" id="UP000193144"/>
    </source>
</evidence>
<proteinExistence type="predicted"/>
<evidence type="ECO:0000313" key="2">
    <source>
        <dbReference type="EMBL" id="ORY04861.1"/>
    </source>
</evidence>
<reference evidence="2 3" key="1">
    <citation type="submission" date="2016-07" db="EMBL/GenBank/DDBJ databases">
        <title>Pervasive Adenine N6-methylation of Active Genes in Fungi.</title>
        <authorList>
            <consortium name="DOE Joint Genome Institute"/>
            <person name="Mondo S.J."/>
            <person name="Dannebaum R.O."/>
            <person name="Kuo R.C."/>
            <person name="Labutti K."/>
            <person name="Haridas S."/>
            <person name="Kuo A."/>
            <person name="Salamov A."/>
            <person name="Ahrendt S.R."/>
            <person name="Lipzen A."/>
            <person name="Sullivan W."/>
            <person name="Andreopoulos W.B."/>
            <person name="Clum A."/>
            <person name="Lindquist E."/>
            <person name="Daum C."/>
            <person name="Ramamoorthy G.K."/>
            <person name="Gryganskyi A."/>
            <person name="Culley D."/>
            <person name="Magnuson J.K."/>
            <person name="James T.Y."/>
            <person name="O'Malley M.A."/>
            <person name="Stajich J.E."/>
            <person name="Spatafora J.W."/>
            <person name="Visel A."/>
            <person name="Grigoriev I.V."/>
        </authorList>
    </citation>
    <scope>NUCLEOTIDE SEQUENCE [LARGE SCALE GENOMIC DNA]</scope>
    <source>
        <strain evidence="2 3">CBS 115471</strain>
    </source>
</reference>
<sequence>MAAPHDDAMNPQLACRLLRVPVEIRHAIYDLVVPDEVHLASRVNGEGAGIEWRVSECVEKRRKDIYDNGFERRTENGSDVVWVRRLDSNWGPHWECEEVAGMGNREGVSKEKNVKGVEAAAGMAFLGVCKTMYLDVMSYMVERTVIHVVDLTTLECFLRIANDHTTNPSAIKTSLASALPSIRKLNITMRFALPICEAIEKLATESTQISGPPSPSPENEEGNEATEAAINIAAATSWLQLVPKIAQLTHLRTLHVWIDHDSKKSWTVVHERAILSPLIRLANTSSPHLALTVSLPMLHPGLETPDRHFLAYCTDCPFHIHRFVRQRWHHFRASDSGPIFDQRCLGTVKHEPDFPLTFESEGWEDCTFEQCESRERELWKAGEDVRGLVKCMQTTTVHPGII</sequence>
<dbReference type="InterPro" id="IPR056632">
    <property type="entry name" value="DUF7730"/>
</dbReference>
<name>A0A1Y1Z3K1_9PLEO</name>
<gene>
    <name evidence="2" type="ORF">BCR34DRAFT_572388</name>
</gene>